<evidence type="ECO:0000313" key="4">
    <source>
        <dbReference type="Proteomes" id="UP001601992"/>
    </source>
</evidence>
<keyword evidence="4" id="KW-1185">Reference proteome</keyword>
<reference evidence="3 4" key="1">
    <citation type="submission" date="2024-10" db="EMBL/GenBank/DDBJ databases">
        <title>The Natural Products Discovery Center: Release of the First 8490 Sequenced Strains for Exploring Actinobacteria Biosynthetic Diversity.</title>
        <authorList>
            <person name="Kalkreuter E."/>
            <person name="Kautsar S.A."/>
            <person name="Yang D."/>
            <person name="Bader C.D."/>
            <person name="Teijaro C.N."/>
            <person name="Fluegel L."/>
            <person name="Davis C.M."/>
            <person name="Simpson J.R."/>
            <person name="Lauterbach L."/>
            <person name="Steele A.D."/>
            <person name="Gui C."/>
            <person name="Meng S."/>
            <person name="Li G."/>
            <person name="Viehrig K."/>
            <person name="Ye F."/>
            <person name="Su P."/>
            <person name="Kiefer A.F."/>
            <person name="Nichols A."/>
            <person name="Cepeda A.J."/>
            <person name="Yan W."/>
            <person name="Fan B."/>
            <person name="Jiang Y."/>
            <person name="Adhikari A."/>
            <person name="Zheng C.-J."/>
            <person name="Schuster L."/>
            <person name="Cowan T.M."/>
            <person name="Smanski M.J."/>
            <person name="Chevrette M.G."/>
            <person name="De Carvalho L.P.S."/>
            <person name="Shen B."/>
        </authorList>
    </citation>
    <scope>NUCLEOTIDE SEQUENCE [LARGE SCALE GENOMIC DNA]</scope>
    <source>
        <strain evidence="3 4">NPDC002593</strain>
    </source>
</reference>
<evidence type="ECO:0000313" key="3">
    <source>
        <dbReference type="EMBL" id="MFF3573821.1"/>
    </source>
</evidence>
<dbReference type="RefSeq" id="WP_387406598.1">
    <property type="nucleotide sequence ID" value="NZ_JBIAQY010000021.1"/>
</dbReference>
<dbReference type="Proteomes" id="UP001601992">
    <property type="component" value="Unassembled WGS sequence"/>
</dbReference>
<evidence type="ECO:0000259" key="1">
    <source>
        <dbReference type="Pfam" id="PF01548"/>
    </source>
</evidence>
<dbReference type="InterPro" id="IPR002525">
    <property type="entry name" value="Transp_IS110-like_N"/>
</dbReference>
<dbReference type="NCBIfam" id="NF033542">
    <property type="entry name" value="transpos_IS110"/>
    <property type="match status" value="1"/>
</dbReference>
<feature type="domain" description="Transposase IS110-like N-terminal" evidence="1">
    <location>
        <begin position="6"/>
        <end position="149"/>
    </location>
</feature>
<proteinExistence type="predicted"/>
<dbReference type="InterPro" id="IPR003346">
    <property type="entry name" value="Transposase_20"/>
</dbReference>
<comment type="caution">
    <text evidence="3">The sequence shown here is derived from an EMBL/GenBank/DDBJ whole genome shotgun (WGS) entry which is preliminary data.</text>
</comment>
<sequence length="275" mass="29673">MVTVEVDTHLDIHVAVALDQHGRELDTIHLPTNGNGHRPILEWARGHGVPGTFGIEGTGSYGAGLTRYLRRNGVQVVEVIRPGKQTRRLSGKSDTIDAEAAARSVQAGTALGQAKSQDGAVEMIRTLRVARKSAMQARTQAANQLHAVVVTAPEELRERLKLALKSLAVRYRNVAEEIAVLDVEIERLAHMTAPNLFQVKGIGPDTGAALLIAAGDNPQRLRSEAAFAHMCGAAPIPASSGKTNRHRLNRGGNREANRALHMLAIQRDFQGADQR</sequence>
<organism evidence="3 4">
    <name type="scientific">Nocardia jiangxiensis</name>
    <dbReference type="NCBI Taxonomy" id="282685"/>
    <lineage>
        <taxon>Bacteria</taxon>
        <taxon>Bacillati</taxon>
        <taxon>Actinomycetota</taxon>
        <taxon>Actinomycetes</taxon>
        <taxon>Mycobacteriales</taxon>
        <taxon>Nocardiaceae</taxon>
        <taxon>Nocardia</taxon>
    </lineage>
</organism>
<dbReference type="EMBL" id="JBIAQY010000021">
    <property type="protein sequence ID" value="MFF3573821.1"/>
    <property type="molecule type" value="Genomic_DNA"/>
</dbReference>
<dbReference type="PANTHER" id="PTHR33055">
    <property type="entry name" value="TRANSPOSASE FOR INSERTION SEQUENCE ELEMENT IS1111A"/>
    <property type="match status" value="1"/>
</dbReference>
<gene>
    <name evidence="3" type="ORF">ACFYXQ_39305</name>
</gene>
<dbReference type="Pfam" id="PF01548">
    <property type="entry name" value="DEDD_Tnp_IS110"/>
    <property type="match status" value="1"/>
</dbReference>
<evidence type="ECO:0000259" key="2">
    <source>
        <dbReference type="Pfam" id="PF02371"/>
    </source>
</evidence>
<protein>
    <submittedName>
        <fullName evidence="3">IS110 family transposase</fullName>
    </submittedName>
</protein>
<accession>A0ABW6SBY5</accession>
<dbReference type="InterPro" id="IPR047650">
    <property type="entry name" value="Transpos_IS110"/>
</dbReference>
<dbReference type="PANTHER" id="PTHR33055:SF16">
    <property type="entry name" value="TRANSPOSASE FOR INSERTION SEQUENCE ELEMENT IS1547"/>
    <property type="match status" value="1"/>
</dbReference>
<feature type="domain" description="Transposase IS116/IS110/IS902 C-terminal" evidence="2">
    <location>
        <begin position="195"/>
        <end position="265"/>
    </location>
</feature>
<name>A0ABW6SBY5_9NOCA</name>
<dbReference type="Pfam" id="PF02371">
    <property type="entry name" value="Transposase_20"/>
    <property type="match status" value="1"/>
</dbReference>